<dbReference type="AlphaFoldDB" id="A0A0F9E2Y8"/>
<evidence type="ECO:0000313" key="1">
    <source>
        <dbReference type="EMBL" id="KKL68393.1"/>
    </source>
</evidence>
<feature type="non-terminal residue" evidence="1">
    <location>
        <position position="300"/>
    </location>
</feature>
<organism evidence="1">
    <name type="scientific">marine sediment metagenome</name>
    <dbReference type="NCBI Taxonomy" id="412755"/>
    <lineage>
        <taxon>unclassified sequences</taxon>
        <taxon>metagenomes</taxon>
        <taxon>ecological metagenomes</taxon>
    </lineage>
</organism>
<dbReference type="EMBL" id="LAZR01026543">
    <property type="protein sequence ID" value="KKL68393.1"/>
    <property type="molecule type" value="Genomic_DNA"/>
</dbReference>
<sequence>MAATYTQNVTPFSGRYTATTMIYSFTGVFVAHDVLAGQAGINDVLNHRGVGDWSVGNWEAPHNALPLYRDISHLGTDVFGGNFFQVVRGYPAERQAFNTTTQDTMEVTVTMQGRVLGVHDIAPRVQMTSEILFQSLRAGPAPATTFVGLGLDFQGVPRDVPMEVYSVTQCLTLATVDAAIANANLIAGSVNELNWTAPWESGLVVEPEGHYLYLGVTHTTVDRNTRTAMVTHDFARLQSRAKQHIFEWLEYVPGWDDAGKRRTRVFDDKVYSGFIQKVAGTDEGWDPPALIPQFATLGLG</sequence>
<comment type="caution">
    <text evidence="1">The sequence shown here is derived from an EMBL/GenBank/DDBJ whole genome shotgun (WGS) entry which is preliminary data.</text>
</comment>
<accession>A0A0F9E2Y8</accession>
<name>A0A0F9E2Y8_9ZZZZ</name>
<reference evidence="1" key="1">
    <citation type="journal article" date="2015" name="Nature">
        <title>Complex archaea that bridge the gap between prokaryotes and eukaryotes.</title>
        <authorList>
            <person name="Spang A."/>
            <person name="Saw J.H."/>
            <person name="Jorgensen S.L."/>
            <person name="Zaremba-Niedzwiedzka K."/>
            <person name="Martijn J."/>
            <person name="Lind A.E."/>
            <person name="van Eijk R."/>
            <person name="Schleper C."/>
            <person name="Guy L."/>
            <person name="Ettema T.J."/>
        </authorList>
    </citation>
    <scope>NUCLEOTIDE SEQUENCE</scope>
</reference>
<protein>
    <submittedName>
        <fullName evidence="1">Uncharacterized protein</fullName>
    </submittedName>
</protein>
<gene>
    <name evidence="1" type="ORF">LCGC14_2125440</name>
</gene>
<proteinExistence type="predicted"/>